<dbReference type="PROSITE" id="PS00216">
    <property type="entry name" value="SUGAR_TRANSPORT_1"/>
    <property type="match status" value="2"/>
</dbReference>
<keyword evidence="5" id="KW-0762">Sugar transport</keyword>
<evidence type="ECO:0000256" key="1">
    <source>
        <dbReference type="ARBA" id="ARBA00004651"/>
    </source>
</evidence>
<feature type="transmembrane region" description="Helical" evidence="10">
    <location>
        <begin position="193"/>
        <end position="212"/>
    </location>
</feature>
<dbReference type="Proteomes" id="UP000094626">
    <property type="component" value="Plasmid pSA1"/>
</dbReference>
<evidence type="ECO:0000256" key="3">
    <source>
        <dbReference type="ARBA" id="ARBA00022448"/>
    </source>
</evidence>
<proteinExistence type="inferred from homology"/>
<name>A0A1D8AAQ2_9SPHN</name>
<feature type="transmembrane region" description="Helical" evidence="10">
    <location>
        <begin position="451"/>
        <end position="469"/>
    </location>
</feature>
<dbReference type="GO" id="GO:0022857">
    <property type="term" value="F:transmembrane transporter activity"/>
    <property type="evidence" value="ECO:0007669"/>
    <property type="project" value="InterPro"/>
</dbReference>
<sequence>MAAIDMGSAPTGVEYGGKVNMAFVAMIVAVATIGGFMFGYDSGVINGTQDGLEKAFNLSKLGTGLNVGAILLGCAVGAFVAGRLADVWGRRSVMMIGAALFVVSALGAGAATSSLLFVIARFIGGVGVGAASVLAPVYISEVTPASIRGRLSSLQQIMIITGLTGAFVANWALASHAGSSTAPLWLDLPAWRWMFWMQVIPAVIYLVALFMIPESPRFLVACGREAEAQAVLTRIFGAETAAKMIADIRASLLSIAADHHRPSFADLKDPATGRLRKLVWAGIGLAVFQQLVGINIVFYYGAVLWQSVGFSESDALLINILSGTLSILACLVTVLLVDRLGRKPLLLIGSAGMAVTLATMAMCFASGSFTDGHLTLSDNVGTVALIAANAYVVFFNVSWGPVMWVMLGEMFPNQIRGSALAVSGFAQWIANFGISVSFPAMAAGLGLPLTYGFYALSAFLSFFFVRAMVTETRGRTLEEMAA</sequence>
<keyword evidence="13" id="KW-1185">Reference proteome</keyword>
<dbReference type="PROSITE" id="PS50850">
    <property type="entry name" value="MFS"/>
    <property type="match status" value="1"/>
</dbReference>
<dbReference type="Gene3D" id="1.20.1250.20">
    <property type="entry name" value="MFS general substrate transporter like domains"/>
    <property type="match status" value="1"/>
</dbReference>
<keyword evidence="8 10" id="KW-0472">Membrane</keyword>
<feature type="transmembrane region" description="Helical" evidence="10">
    <location>
        <begin position="93"/>
        <end position="112"/>
    </location>
</feature>
<dbReference type="InterPro" id="IPR047984">
    <property type="entry name" value="XylE-like"/>
</dbReference>
<dbReference type="PANTHER" id="PTHR48023">
    <property type="entry name" value="D-XYLOSE-PROTON SYMPORTER-LIKE 2"/>
    <property type="match status" value="1"/>
</dbReference>
<dbReference type="InterPro" id="IPR005828">
    <property type="entry name" value="MFS_sugar_transport-like"/>
</dbReference>
<dbReference type="GO" id="GO:0005886">
    <property type="term" value="C:plasma membrane"/>
    <property type="evidence" value="ECO:0007669"/>
    <property type="project" value="UniProtKB-SubCell"/>
</dbReference>
<evidence type="ECO:0000256" key="7">
    <source>
        <dbReference type="ARBA" id="ARBA00022989"/>
    </source>
</evidence>
<keyword evidence="7 10" id="KW-1133">Transmembrane helix</keyword>
<feature type="transmembrane region" description="Helical" evidence="10">
    <location>
        <begin position="381"/>
        <end position="407"/>
    </location>
</feature>
<dbReference type="Pfam" id="PF00083">
    <property type="entry name" value="Sugar_tr"/>
    <property type="match status" value="1"/>
</dbReference>
<dbReference type="SUPFAM" id="SSF103473">
    <property type="entry name" value="MFS general substrate transporter"/>
    <property type="match status" value="1"/>
</dbReference>
<evidence type="ECO:0000256" key="4">
    <source>
        <dbReference type="ARBA" id="ARBA00022475"/>
    </source>
</evidence>
<feature type="transmembrane region" description="Helical" evidence="10">
    <location>
        <begin position="151"/>
        <end position="173"/>
    </location>
</feature>
<feature type="transmembrane region" description="Helical" evidence="10">
    <location>
        <begin position="21"/>
        <end position="40"/>
    </location>
</feature>
<feature type="transmembrane region" description="Helical" evidence="10">
    <location>
        <begin position="278"/>
        <end position="303"/>
    </location>
</feature>
<feature type="transmembrane region" description="Helical" evidence="10">
    <location>
        <begin position="118"/>
        <end position="139"/>
    </location>
</feature>
<evidence type="ECO:0000256" key="2">
    <source>
        <dbReference type="ARBA" id="ARBA00010992"/>
    </source>
</evidence>
<comment type="similarity">
    <text evidence="2 9">Belongs to the major facilitator superfamily. Sugar transporter (TC 2.A.1.1) family.</text>
</comment>
<feature type="transmembrane region" description="Helical" evidence="10">
    <location>
        <begin position="344"/>
        <end position="369"/>
    </location>
</feature>
<dbReference type="KEGG" id="nre:BES08_20255"/>
<evidence type="ECO:0000259" key="11">
    <source>
        <dbReference type="PROSITE" id="PS50850"/>
    </source>
</evidence>
<dbReference type="RefSeq" id="WP_069709407.1">
    <property type="nucleotide sequence ID" value="NZ_CP017076.1"/>
</dbReference>
<keyword evidence="4" id="KW-1003">Cell membrane</keyword>
<feature type="domain" description="Major facilitator superfamily (MFS) profile" evidence="11">
    <location>
        <begin position="27"/>
        <end position="473"/>
    </location>
</feature>
<evidence type="ECO:0000256" key="9">
    <source>
        <dbReference type="RuleBase" id="RU003346"/>
    </source>
</evidence>
<accession>A0A1D8AAQ2</accession>
<evidence type="ECO:0000256" key="6">
    <source>
        <dbReference type="ARBA" id="ARBA00022692"/>
    </source>
</evidence>
<gene>
    <name evidence="12" type="ORF">BES08_20255</name>
</gene>
<evidence type="ECO:0000313" key="12">
    <source>
        <dbReference type="EMBL" id="AOR79207.1"/>
    </source>
</evidence>
<evidence type="ECO:0000256" key="10">
    <source>
        <dbReference type="SAM" id="Phobius"/>
    </source>
</evidence>
<protein>
    <submittedName>
        <fullName evidence="12">MFS transporter</fullName>
    </submittedName>
</protein>
<comment type="subcellular location">
    <subcellularLocation>
        <location evidence="1">Cell membrane</location>
        <topology evidence="1">Multi-pass membrane protein</topology>
    </subcellularLocation>
</comment>
<dbReference type="NCBIfam" id="TIGR00879">
    <property type="entry name" value="SP"/>
    <property type="match status" value="1"/>
</dbReference>
<dbReference type="PRINTS" id="PR00171">
    <property type="entry name" value="SUGRTRNSPORT"/>
</dbReference>
<feature type="transmembrane region" description="Helical" evidence="10">
    <location>
        <begin position="315"/>
        <end position="337"/>
    </location>
</feature>
<reference evidence="13" key="1">
    <citation type="journal article" date="2017" name="J. Biotechnol.">
        <title>Complete genome sequence of Novosphingobium resinovorum SA1, a versatile xenobiotic-degrading bacterium capable of utilizing sulfanilic acid.</title>
        <authorList>
            <person name="Hegedus B."/>
            <person name="Kos P.B."/>
            <person name="Balint B."/>
            <person name="Maroti G."/>
            <person name="Gan H.M."/>
            <person name="Perei K."/>
            <person name="Rakhely G."/>
        </authorList>
    </citation>
    <scope>NUCLEOTIDE SEQUENCE [LARGE SCALE GENOMIC DNA]</scope>
    <source>
        <strain evidence="13">SA1</strain>
    </source>
</reference>
<dbReference type="AlphaFoldDB" id="A0A1D8AAQ2"/>
<dbReference type="FunFam" id="1.20.1250.20:FF:000122">
    <property type="entry name" value="D-xylose transporter XylE"/>
    <property type="match status" value="1"/>
</dbReference>
<dbReference type="InterPro" id="IPR036259">
    <property type="entry name" value="MFS_trans_sf"/>
</dbReference>
<dbReference type="InterPro" id="IPR003663">
    <property type="entry name" value="Sugar/inositol_transpt"/>
</dbReference>
<evidence type="ECO:0000313" key="13">
    <source>
        <dbReference type="Proteomes" id="UP000094626"/>
    </source>
</evidence>
<geneLocation type="plasmid" evidence="12 13">
    <name>pSA1</name>
</geneLocation>
<dbReference type="CDD" id="cd17359">
    <property type="entry name" value="MFS_XylE_like"/>
    <property type="match status" value="1"/>
</dbReference>
<evidence type="ECO:0000256" key="5">
    <source>
        <dbReference type="ARBA" id="ARBA00022597"/>
    </source>
</evidence>
<feature type="transmembrane region" description="Helical" evidence="10">
    <location>
        <begin position="419"/>
        <end position="445"/>
    </location>
</feature>
<evidence type="ECO:0000256" key="8">
    <source>
        <dbReference type="ARBA" id="ARBA00023136"/>
    </source>
</evidence>
<dbReference type="PROSITE" id="PS00217">
    <property type="entry name" value="SUGAR_TRANSPORT_2"/>
    <property type="match status" value="1"/>
</dbReference>
<dbReference type="InterPro" id="IPR020846">
    <property type="entry name" value="MFS_dom"/>
</dbReference>
<organism evidence="12 13">
    <name type="scientific">Novosphingobium resinovorum</name>
    <dbReference type="NCBI Taxonomy" id="158500"/>
    <lineage>
        <taxon>Bacteria</taxon>
        <taxon>Pseudomonadati</taxon>
        <taxon>Pseudomonadota</taxon>
        <taxon>Alphaproteobacteria</taxon>
        <taxon>Sphingomonadales</taxon>
        <taxon>Sphingomonadaceae</taxon>
        <taxon>Novosphingobium</taxon>
    </lineage>
</organism>
<keyword evidence="6 10" id="KW-0812">Transmembrane</keyword>
<dbReference type="EMBL" id="CP017076">
    <property type="protein sequence ID" value="AOR79207.1"/>
    <property type="molecule type" value="Genomic_DNA"/>
</dbReference>
<dbReference type="InterPro" id="IPR005829">
    <property type="entry name" value="Sugar_transporter_CS"/>
</dbReference>
<feature type="transmembrane region" description="Helical" evidence="10">
    <location>
        <begin position="60"/>
        <end position="81"/>
    </location>
</feature>
<keyword evidence="12" id="KW-0614">Plasmid</keyword>
<dbReference type="PANTHER" id="PTHR48023:SF4">
    <property type="entry name" value="D-XYLOSE-PROTON SYMPORTER-LIKE 2"/>
    <property type="match status" value="1"/>
</dbReference>
<dbReference type="InterPro" id="IPR050820">
    <property type="entry name" value="MFS_Sugar_Transporter"/>
</dbReference>
<keyword evidence="3 9" id="KW-0813">Transport</keyword>